<evidence type="ECO:0000313" key="3">
    <source>
        <dbReference type="EMBL" id="CAD2186417.1"/>
    </source>
</evidence>
<organism evidence="3 4">
    <name type="scientific">Meloidogyne enterolobii</name>
    <name type="common">Root-knot nematode worm</name>
    <name type="synonym">Meloidogyne mayaguensis</name>
    <dbReference type="NCBI Taxonomy" id="390850"/>
    <lineage>
        <taxon>Eukaryota</taxon>
        <taxon>Metazoa</taxon>
        <taxon>Ecdysozoa</taxon>
        <taxon>Nematoda</taxon>
        <taxon>Chromadorea</taxon>
        <taxon>Rhabditida</taxon>
        <taxon>Tylenchina</taxon>
        <taxon>Tylenchomorpha</taxon>
        <taxon>Tylenchoidea</taxon>
        <taxon>Meloidogynidae</taxon>
        <taxon>Meloidogyninae</taxon>
        <taxon>Meloidogyne</taxon>
    </lineage>
</organism>
<sequence length="641" mass="71370">MGVCSSTKKRLIVRQTSSLKLSPILREKPLLIKKNTINKLDSKLEKKDSDLNLLPTNDLQKNIANIVSDESIFEREKRMVVLLVSCNIENPSQLVLIDVDLASTNFGKIICRLSLPMPGEELYSLACIRNSQSLLHSDETDINIQQNNQQFTLIVPVPSHSRIYILKLMDATLNNGSENGSLKAQKQAANNESSSSAISTHIRIQKCITREELSRWDLGAPLSVCSNSAVRSNAIPLLLVTTVDRSGHCKGDLLRLDRRTFCPVDRRKRSITSEDRESSINSGTSTFSNSAVISLESTTTTTTNSFATNGQKFKFPMFGGTLAISLRNGVVFSTEWGNLDQIFQQKPSLKQNLNGNDEPSTIYGCGINVWEMRRRKLIQTIRLNPEEGGLWPVCIRMLHHAELTHGFVCTSIGSSIYHLHKCTRSGQFIADKIVSFSPVTIGPTDWPGNCPEVPAFLTDMAISMDDLNLYVCAAFHGFVAQLDISDPFRPSLTQKVFLGGIIYKCIGISELGKMPLGKSTSTQRSYNTEQIKLNGKIYEGGPCRLQLSLDGRRLFISNSFLRNWDQHFFPKLAEVGSSIALVHIDPSGEKPMKVDKDFGIRFDFENKTNEHKNNGNTSPSNFAFYARDMRFLGGDSTSDLI</sequence>
<evidence type="ECO:0000256" key="1">
    <source>
        <dbReference type="ARBA" id="ARBA00005606"/>
    </source>
</evidence>
<dbReference type="InterPro" id="IPR008826">
    <property type="entry name" value="Se-bd"/>
</dbReference>
<evidence type="ECO:0000256" key="2">
    <source>
        <dbReference type="ARBA" id="ARBA00023266"/>
    </source>
</evidence>
<comment type="similarity">
    <text evidence="1">Belongs to the selenium-binding protein family.</text>
</comment>
<accession>A0A6V7WHC9</accession>
<gene>
    <name evidence="3" type="ORF">MENT_LOCUS38909</name>
</gene>
<dbReference type="EMBL" id="CAJEWN010000587">
    <property type="protein sequence ID" value="CAD2186417.1"/>
    <property type="molecule type" value="Genomic_DNA"/>
</dbReference>
<dbReference type="PANTHER" id="PTHR23300:SF3">
    <property type="entry name" value="SELENIUM-BINDING PROTEIN-RELATED"/>
    <property type="match status" value="1"/>
</dbReference>
<dbReference type="Proteomes" id="UP000580250">
    <property type="component" value="Unassembled WGS sequence"/>
</dbReference>
<comment type="caution">
    <text evidence="3">The sequence shown here is derived from an EMBL/GenBank/DDBJ whole genome shotgun (WGS) entry which is preliminary data.</text>
</comment>
<dbReference type="SUPFAM" id="SSF50969">
    <property type="entry name" value="YVTN repeat-like/Quinoprotein amine dehydrogenase"/>
    <property type="match status" value="1"/>
</dbReference>
<dbReference type="InterPro" id="IPR011044">
    <property type="entry name" value="Quino_amine_DH_bsu"/>
</dbReference>
<dbReference type="AlphaFoldDB" id="A0A6V7WHC9"/>
<reference evidence="3 4" key="1">
    <citation type="submission" date="2020-08" db="EMBL/GenBank/DDBJ databases">
        <authorList>
            <person name="Koutsovoulos G."/>
            <person name="Danchin GJ E."/>
        </authorList>
    </citation>
    <scope>NUCLEOTIDE SEQUENCE [LARGE SCALE GENOMIC DNA]</scope>
</reference>
<keyword evidence="2" id="KW-0711">Selenium</keyword>
<evidence type="ECO:0000313" key="4">
    <source>
        <dbReference type="Proteomes" id="UP000580250"/>
    </source>
</evidence>
<dbReference type="Pfam" id="PF05694">
    <property type="entry name" value="SBP56"/>
    <property type="match status" value="1"/>
</dbReference>
<dbReference type="OrthoDB" id="10252446at2759"/>
<dbReference type="GO" id="GO:0008430">
    <property type="term" value="F:selenium binding"/>
    <property type="evidence" value="ECO:0007669"/>
    <property type="project" value="InterPro"/>
</dbReference>
<dbReference type="PANTHER" id="PTHR23300">
    <property type="entry name" value="METHANETHIOL OXIDASE"/>
    <property type="match status" value="1"/>
</dbReference>
<name>A0A6V7WHC9_MELEN</name>
<proteinExistence type="inferred from homology"/>
<protein>
    <submittedName>
        <fullName evidence="3">Uncharacterized protein</fullName>
    </submittedName>
</protein>